<comment type="caution">
    <text evidence="9">The sequence shown here is derived from an EMBL/GenBank/DDBJ whole genome shotgun (WGS) entry which is preliminary data.</text>
</comment>
<dbReference type="EMBL" id="CACRYJ010000070">
    <property type="protein sequence ID" value="VZO40458.1"/>
    <property type="molecule type" value="Genomic_DNA"/>
</dbReference>
<dbReference type="Proteomes" id="UP000419743">
    <property type="component" value="Unassembled WGS sequence"/>
</dbReference>
<evidence type="ECO:0000313" key="9">
    <source>
        <dbReference type="EMBL" id="VZO40458.1"/>
    </source>
</evidence>
<dbReference type="GO" id="GO:0022857">
    <property type="term" value="F:transmembrane transporter activity"/>
    <property type="evidence" value="ECO:0007669"/>
    <property type="project" value="InterPro"/>
</dbReference>
<dbReference type="AlphaFoldDB" id="A0A7M4DSL4"/>
<feature type="transmembrane region" description="Helical" evidence="8">
    <location>
        <begin position="83"/>
        <end position="101"/>
    </location>
</feature>
<evidence type="ECO:0000313" key="10">
    <source>
        <dbReference type="Proteomes" id="UP000419743"/>
    </source>
</evidence>
<dbReference type="RefSeq" id="WP_231955777.1">
    <property type="nucleotide sequence ID" value="NZ_CACRYJ010000070.1"/>
</dbReference>
<keyword evidence="5 8" id="KW-0812">Transmembrane</keyword>
<keyword evidence="10" id="KW-1185">Reference proteome</keyword>
<feature type="transmembrane region" description="Helical" evidence="8">
    <location>
        <begin position="294"/>
        <end position="314"/>
    </location>
</feature>
<organism evidence="9 10">
    <name type="scientific">Occultella aeris</name>
    <dbReference type="NCBI Taxonomy" id="2761496"/>
    <lineage>
        <taxon>Bacteria</taxon>
        <taxon>Bacillati</taxon>
        <taxon>Actinomycetota</taxon>
        <taxon>Actinomycetes</taxon>
        <taxon>Micrococcales</taxon>
        <taxon>Ruaniaceae</taxon>
        <taxon>Occultella</taxon>
    </lineage>
</organism>
<evidence type="ECO:0000256" key="3">
    <source>
        <dbReference type="ARBA" id="ARBA00022448"/>
    </source>
</evidence>
<dbReference type="InterPro" id="IPR000522">
    <property type="entry name" value="ABC_transptr_permease_BtuC"/>
</dbReference>
<evidence type="ECO:0000256" key="7">
    <source>
        <dbReference type="ARBA" id="ARBA00023136"/>
    </source>
</evidence>
<sequence>MSRAEQVATMPAPPGVLRAARKETAGRVRTVTLVLLGLAVGLALATLVWDGHASDLWNQFLGIFGAGNGEGAFTITKLRLPRVVLSVLVGVAFGLSGALFQSVLRNPLASPDIIGISGGASLAAAFGLLVLGVGGIVLSAFAFAGAIVVAAAIYLLAWRDGVSGYRFVLIGVGIAFAVNAGIGYLLTRSEVNDVRSALVWMVGSIGTPPWRDIAVLAVGMLVLVPLVGVSVGRLRILQLGDETAGGLGVGPERARLAVLAVAVGLAAVATAFAGPVAFVAFVSAPIARRLLPTAGLALVPSALVGTVVVLAAEFTAQNVLGALEVPVGIVTGIIGAPYLLWLLATSNRGGRGA</sequence>
<keyword evidence="6 8" id="KW-1133">Transmembrane helix</keyword>
<feature type="transmembrane region" description="Helical" evidence="8">
    <location>
        <begin position="31"/>
        <end position="50"/>
    </location>
</feature>
<evidence type="ECO:0000256" key="1">
    <source>
        <dbReference type="ARBA" id="ARBA00004651"/>
    </source>
</evidence>
<dbReference type="GO" id="GO:0033214">
    <property type="term" value="P:siderophore-iron import into cell"/>
    <property type="evidence" value="ECO:0007669"/>
    <property type="project" value="TreeGrafter"/>
</dbReference>
<dbReference type="PANTHER" id="PTHR30472">
    <property type="entry name" value="FERRIC ENTEROBACTIN TRANSPORT SYSTEM PERMEASE PROTEIN"/>
    <property type="match status" value="1"/>
</dbReference>
<accession>A0A7M4DSL4</accession>
<dbReference type="PANTHER" id="PTHR30472:SF24">
    <property type="entry name" value="FERRIC ENTEROBACTIN TRANSPORT SYSTEM PERMEASE PROTEIN FEPG"/>
    <property type="match status" value="1"/>
</dbReference>
<proteinExistence type="inferred from homology"/>
<comment type="subcellular location">
    <subcellularLocation>
        <location evidence="1">Cell membrane</location>
        <topology evidence="1">Multi-pass membrane protein</topology>
    </subcellularLocation>
</comment>
<keyword evidence="4" id="KW-1003">Cell membrane</keyword>
<evidence type="ECO:0000256" key="4">
    <source>
        <dbReference type="ARBA" id="ARBA00022475"/>
    </source>
</evidence>
<feature type="transmembrane region" description="Helical" evidence="8">
    <location>
        <begin position="140"/>
        <end position="158"/>
    </location>
</feature>
<feature type="transmembrane region" description="Helical" evidence="8">
    <location>
        <begin position="256"/>
        <end position="282"/>
    </location>
</feature>
<evidence type="ECO:0000256" key="5">
    <source>
        <dbReference type="ARBA" id="ARBA00022692"/>
    </source>
</evidence>
<dbReference type="InterPro" id="IPR037294">
    <property type="entry name" value="ABC_BtuC-like"/>
</dbReference>
<comment type="similarity">
    <text evidence="2">Belongs to the binding-protein-dependent transport system permease family. FecCD subfamily.</text>
</comment>
<dbReference type="SUPFAM" id="SSF81345">
    <property type="entry name" value="ABC transporter involved in vitamin B12 uptake, BtuC"/>
    <property type="match status" value="1"/>
</dbReference>
<evidence type="ECO:0000256" key="6">
    <source>
        <dbReference type="ARBA" id="ARBA00022989"/>
    </source>
</evidence>
<feature type="transmembrane region" description="Helical" evidence="8">
    <location>
        <begin position="113"/>
        <end position="133"/>
    </location>
</feature>
<feature type="transmembrane region" description="Helical" evidence="8">
    <location>
        <begin position="326"/>
        <end position="344"/>
    </location>
</feature>
<dbReference type="GO" id="GO:0005886">
    <property type="term" value="C:plasma membrane"/>
    <property type="evidence" value="ECO:0007669"/>
    <property type="project" value="UniProtKB-SubCell"/>
</dbReference>
<dbReference type="CDD" id="cd06550">
    <property type="entry name" value="TM_ABC_iron-siderophores_like"/>
    <property type="match status" value="1"/>
</dbReference>
<evidence type="ECO:0000256" key="8">
    <source>
        <dbReference type="SAM" id="Phobius"/>
    </source>
</evidence>
<name>A0A7M4DSL4_9MICO</name>
<evidence type="ECO:0000256" key="2">
    <source>
        <dbReference type="ARBA" id="ARBA00007935"/>
    </source>
</evidence>
<reference evidence="9 10" key="1">
    <citation type="submission" date="2019-11" db="EMBL/GenBank/DDBJ databases">
        <authorList>
            <person name="Criscuolo A."/>
        </authorList>
    </citation>
    <scope>NUCLEOTIDE SEQUENCE [LARGE SCALE GENOMIC DNA]</scope>
    <source>
        <strain evidence="9">CIP111667</strain>
    </source>
</reference>
<feature type="transmembrane region" description="Helical" evidence="8">
    <location>
        <begin position="213"/>
        <end position="236"/>
    </location>
</feature>
<feature type="transmembrane region" description="Helical" evidence="8">
    <location>
        <begin position="164"/>
        <end position="186"/>
    </location>
</feature>
<gene>
    <name evidence="9" type="primary">yfhA_2</name>
    <name evidence="9" type="ORF">HALOF300_05162</name>
</gene>
<keyword evidence="7 8" id="KW-0472">Membrane</keyword>
<keyword evidence="3" id="KW-0813">Transport</keyword>
<dbReference type="Gene3D" id="1.10.3470.10">
    <property type="entry name" value="ABC transporter involved in vitamin B12 uptake, BtuC"/>
    <property type="match status" value="1"/>
</dbReference>
<protein>
    <submittedName>
        <fullName evidence="9">Putative siderophore transport system permease protein YfhA</fullName>
    </submittedName>
</protein>
<dbReference type="Pfam" id="PF01032">
    <property type="entry name" value="FecCD"/>
    <property type="match status" value="1"/>
</dbReference>